<dbReference type="Proteomes" id="UP001497680">
    <property type="component" value="Unassembled WGS sequence"/>
</dbReference>
<evidence type="ECO:0000313" key="2">
    <source>
        <dbReference type="Proteomes" id="UP001497680"/>
    </source>
</evidence>
<protein>
    <submittedName>
        <fullName evidence="1">Uncharacterized protein</fullName>
    </submittedName>
</protein>
<proteinExistence type="predicted"/>
<reference evidence="1 2" key="1">
    <citation type="journal article" date="2022" name="New Phytol.">
        <title>Ecological generalism drives hyperdiversity of secondary metabolite gene clusters in xylarialean endophytes.</title>
        <authorList>
            <person name="Franco M.E.E."/>
            <person name="Wisecaver J.H."/>
            <person name="Arnold A.E."/>
            <person name="Ju Y.M."/>
            <person name="Slot J.C."/>
            <person name="Ahrendt S."/>
            <person name="Moore L.P."/>
            <person name="Eastman K.E."/>
            <person name="Scott K."/>
            <person name="Konkel Z."/>
            <person name="Mondo S.J."/>
            <person name="Kuo A."/>
            <person name="Hayes R.D."/>
            <person name="Haridas S."/>
            <person name="Andreopoulos B."/>
            <person name="Riley R."/>
            <person name="LaButti K."/>
            <person name="Pangilinan J."/>
            <person name="Lipzen A."/>
            <person name="Amirebrahimi M."/>
            <person name="Yan J."/>
            <person name="Adam C."/>
            <person name="Keymanesh K."/>
            <person name="Ng V."/>
            <person name="Louie K."/>
            <person name="Northen T."/>
            <person name="Drula E."/>
            <person name="Henrissat B."/>
            <person name="Hsieh H.M."/>
            <person name="Youens-Clark K."/>
            <person name="Lutzoni F."/>
            <person name="Miadlikowska J."/>
            <person name="Eastwood D.C."/>
            <person name="Hamelin R.C."/>
            <person name="Grigoriev I.V."/>
            <person name="U'Ren J.M."/>
        </authorList>
    </citation>
    <scope>NUCLEOTIDE SEQUENCE [LARGE SCALE GENOMIC DNA]</scope>
    <source>
        <strain evidence="1 2">ER1909</strain>
    </source>
</reference>
<comment type="caution">
    <text evidence="1">The sequence shown here is derived from an EMBL/GenBank/DDBJ whole genome shotgun (WGS) entry which is preliminary data.</text>
</comment>
<gene>
    <name evidence="1" type="ORF">F4821DRAFT_265792</name>
</gene>
<sequence length="153" mass="16986">MSSAITPITYPNNGVKIDLAEIRQTGNMGAGVFATQDIPAGTIIFIDTHVLVIPVDESWDGNVSAFIKALEARPSSIDVLKAAAYNPPKFDERERVRVQLERWLIYECGANPTNPGYWPYIEMIVDAFFTLKTNTCEVSFGTGIEGFYPTYSR</sequence>
<name>A0ACC0CJJ8_9PEZI</name>
<dbReference type="EMBL" id="MU394435">
    <property type="protein sequence ID" value="KAI6080564.1"/>
    <property type="molecule type" value="Genomic_DNA"/>
</dbReference>
<evidence type="ECO:0000313" key="1">
    <source>
        <dbReference type="EMBL" id="KAI6080564.1"/>
    </source>
</evidence>
<accession>A0ACC0CJJ8</accession>
<keyword evidence="2" id="KW-1185">Reference proteome</keyword>
<organism evidence="1 2">
    <name type="scientific">Hypoxylon rubiginosum</name>
    <dbReference type="NCBI Taxonomy" id="110542"/>
    <lineage>
        <taxon>Eukaryota</taxon>
        <taxon>Fungi</taxon>
        <taxon>Dikarya</taxon>
        <taxon>Ascomycota</taxon>
        <taxon>Pezizomycotina</taxon>
        <taxon>Sordariomycetes</taxon>
        <taxon>Xylariomycetidae</taxon>
        <taxon>Xylariales</taxon>
        <taxon>Hypoxylaceae</taxon>
        <taxon>Hypoxylon</taxon>
    </lineage>
</organism>